<comment type="caution">
    <text evidence="1">The sequence shown here is derived from an EMBL/GenBank/DDBJ whole genome shotgun (WGS) entry which is preliminary data.</text>
</comment>
<organism evidence="1 2">
    <name type="scientific">Trichothecium roseum</name>
    <dbReference type="NCBI Taxonomy" id="47278"/>
    <lineage>
        <taxon>Eukaryota</taxon>
        <taxon>Fungi</taxon>
        <taxon>Dikarya</taxon>
        <taxon>Ascomycota</taxon>
        <taxon>Pezizomycotina</taxon>
        <taxon>Sordariomycetes</taxon>
        <taxon>Hypocreomycetidae</taxon>
        <taxon>Hypocreales</taxon>
        <taxon>Hypocreales incertae sedis</taxon>
        <taxon>Trichothecium</taxon>
    </lineage>
</organism>
<evidence type="ECO:0000313" key="2">
    <source>
        <dbReference type="Proteomes" id="UP001163324"/>
    </source>
</evidence>
<gene>
    <name evidence="1" type="ORF">N3K66_004966</name>
</gene>
<keyword evidence="2" id="KW-1185">Reference proteome</keyword>
<dbReference type="EMBL" id="CM047943">
    <property type="protein sequence ID" value="KAI9900704.1"/>
    <property type="molecule type" value="Genomic_DNA"/>
</dbReference>
<proteinExistence type="predicted"/>
<reference evidence="1" key="1">
    <citation type="submission" date="2022-10" db="EMBL/GenBank/DDBJ databases">
        <title>Complete Genome of Trichothecium roseum strain YXFP-22015, a Plant Pathogen Isolated from Citrus.</title>
        <authorList>
            <person name="Wang Y."/>
            <person name="Zhu L."/>
        </authorList>
    </citation>
    <scope>NUCLEOTIDE SEQUENCE</scope>
    <source>
        <strain evidence="1">YXFP-22015</strain>
    </source>
</reference>
<evidence type="ECO:0000313" key="1">
    <source>
        <dbReference type="EMBL" id="KAI9900704.1"/>
    </source>
</evidence>
<dbReference type="Proteomes" id="UP001163324">
    <property type="component" value="Chromosome 4"/>
</dbReference>
<sequence>MARQSPSLAIGSVRPAVIGMGRILGLGVTSVMGAPLSARGHGHGGDEDSGDDGTPLWILGIASLALTLIGGVFAGLTIALMGQDSIYLQVVSGDSLEPQHKNAKRVLDLLNKGKHWVLVTLLLSNVIVNESLPVVLDRTLGGGVAAVVGSTVLIVIFGEIVPQSICVRYGLPIGGYMSKPVLLLMYLMSPIAWPTAKLLDWILGEDHGTVYKKSGLKTLVTLHKSLGELSDRLNQDEVTIITAVLDLKEKPVSEVMTPMDDVFTLCEDHILDDKTMDNILSSGYSRIPIYRSGNESDFVGMLLVKTLITYDPEDRIPVREVPLGAIVETRPETSCLDIINFFQEGKSHLVLVSDVPGSDHGALGVVTLEDVIEELIGEEIVDESDVYVDVHKAIRRLTPAPKARRIQAEAAAAVAAAKKTTEHPVLVDIAKDSEGNTIQVGSLGAQSDTAGDGERQPKTAIFLKRRSSAGPDGRIDDPPVRVKASLNEMRQQLRLGPANRAARPLHHRNPGTFKTKAGLGATHLNTSGEGLPPRPASAAGDRSDAQNGNETTPLLGKKPGDEDGQSKANGTR</sequence>
<protein>
    <submittedName>
        <fullName evidence="1">Uncharacterized protein</fullName>
    </submittedName>
</protein>
<name>A0ACC0V2S9_9HYPO</name>
<accession>A0ACC0V2S9</accession>